<dbReference type="AlphaFoldDB" id="A0AAV6N811"/>
<dbReference type="PANTHER" id="PTHR47181">
    <property type="entry name" value="BRCA1 C TERMINUS DOMAIN CONTAINING PROTEIN, EXPRESSED"/>
    <property type="match status" value="1"/>
</dbReference>
<dbReference type="EMBL" id="JAGKQH010000008">
    <property type="protein sequence ID" value="KAG6593231.1"/>
    <property type="molecule type" value="Genomic_DNA"/>
</dbReference>
<name>A0AAV6N811_9ROSI</name>
<evidence type="ECO:0000313" key="1">
    <source>
        <dbReference type="EMBL" id="KAG6593231.1"/>
    </source>
</evidence>
<proteinExistence type="predicted"/>
<keyword evidence="2" id="KW-1185">Reference proteome</keyword>
<organism evidence="1 2">
    <name type="scientific">Cucurbita argyrosperma subsp. sororia</name>
    <dbReference type="NCBI Taxonomy" id="37648"/>
    <lineage>
        <taxon>Eukaryota</taxon>
        <taxon>Viridiplantae</taxon>
        <taxon>Streptophyta</taxon>
        <taxon>Embryophyta</taxon>
        <taxon>Tracheophyta</taxon>
        <taxon>Spermatophyta</taxon>
        <taxon>Magnoliopsida</taxon>
        <taxon>eudicotyledons</taxon>
        <taxon>Gunneridae</taxon>
        <taxon>Pentapetalae</taxon>
        <taxon>rosids</taxon>
        <taxon>fabids</taxon>
        <taxon>Cucurbitales</taxon>
        <taxon>Cucurbitaceae</taxon>
        <taxon>Cucurbiteae</taxon>
        <taxon>Cucurbita</taxon>
    </lineage>
</organism>
<gene>
    <name evidence="1" type="ORF">SDJN03_12707</name>
</gene>
<protein>
    <submittedName>
        <fullName evidence="1">BRCT domain-containing protein</fullName>
    </submittedName>
</protein>
<comment type="caution">
    <text evidence="1">The sequence shown here is derived from an EMBL/GenBank/DDBJ whole genome shotgun (WGS) entry which is preliminary data.</text>
</comment>
<evidence type="ECO:0000313" key="2">
    <source>
        <dbReference type="Proteomes" id="UP000685013"/>
    </source>
</evidence>
<dbReference type="Proteomes" id="UP000685013">
    <property type="component" value="Chromosome 8"/>
</dbReference>
<dbReference type="PANTHER" id="PTHR47181:SF2">
    <property type="entry name" value="BRCA1 C TERMINUS DOMAIN CONTAINING PROTEIN, EXPRESSED"/>
    <property type="match status" value="1"/>
</dbReference>
<feature type="non-terminal residue" evidence="1">
    <location>
        <position position="1"/>
    </location>
</feature>
<sequence>MAKKVYLLGVQFVLFGFNHFDEKQIQATLIYGGGVDIGQYGPNCTHVIVNKDKIVYDDPVCVMTWTGLKLRLRILKKNLAVASLKHFVRRNRKSPNAMKFCLQSTSERSNTIPASKTLDDCINIVDPKSVLTVPTANSKFSPRKFDSSQAGKFLMEEPYEWHKNGLTEYSAINLKAPRKCRLLRARTGHGAFYGMRSSIIYGESIAPPLDTLKHAVKAGDGTILATSPPYTKFLKSGVDLAVVSPARHVLICGSKSS</sequence>
<reference evidence="1 2" key="1">
    <citation type="journal article" date="2021" name="Hortic Res">
        <title>The domestication of Cucurbita argyrosperma as revealed by the genome of its wild relative.</title>
        <authorList>
            <person name="Barrera-Redondo J."/>
            <person name="Sanchez-de la Vega G."/>
            <person name="Aguirre-Liguori J.A."/>
            <person name="Castellanos-Morales G."/>
            <person name="Gutierrez-Guerrero Y.T."/>
            <person name="Aguirre-Dugua X."/>
            <person name="Aguirre-Planter E."/>
            <person name="Tenaillon M.I."/>
            <person name="Lira-Saade R."/>
            <person name="Eguiarte L.E."/>
        </authorList>
    </citation>
    <scope>NUCLEOTIDE SEQUENCE [LARGE SCALE GENOMIC DNA]</scope>
    <source>
        <strain evidence="1">JBR-2021</strain>
    </source>
</reference>
<accession>A0AAV6N811</accession>
<dbReference type="InterPro" id="IPR044254">
    <property type="entry name" value="At4g02110-like"/>
</dbReference>